<evidence type="ECO:0000256" key="1">
    <source>
        <dbReference type="PROSITE-ProRule" id="PRU01005"/>
    </source>
</evidence>
<evidence type="ECO:0000256" key="2">
    <source>
        <dbReference type="SAM" id="MobiDB-lite"/>
    </source>
</evidence>
<organism evidence="4 5">
    <name type="scientific">Pristionchus pacificus</name>
    <name type="common">Parasitic nematode worm</name>
    <dbReference type="NCBI Taxonomy" id="54126"/>
    <lineage>
        <taxon>Eukaryota</taxon>
        <taxon>Metazoa</taxon>
        <taxon>Ecdysozoa</taxon>
        <taxon>Nematoda</taxon>
        <taxon>Chromadorea</taxon>
        <taxon>Rhabditida</taxon>
        <taxon>Rhabditina</taxon>
        <taxon>Diplogasteromorpha</taxon>
        <taxon>Diplogasteroidea</taxon>
        <taxon>Neodiplogasteridae</taxon>
        <taxon>Pristionchus</taxon>
    </lineage>
</organism>
<dbReference type="PANTHER" id="PTHR46707">
    <property type="entry name" value="PROTEIN CBG07468"/>
    <property type="match status" value="1"/>
</dbReference>
<comment type="caution">
    <text evidence="1">Lacks conserved residue(s) required for the propagation of feature annotation.</text>
</comment>
<reference evidence="4" key="2">
    <citation type="submission" date="2022-06" db="UniProtKB">
        <authorList>
            <consortium name="EnsemblMetazoa"/>
        </authorList>
    </citation>
    <scope>IDENTIFICATION</scope>
    <source>
        <strain evidence="4">PS312</strain>
    </source>
</reference>
<dbReference type="InterPro" id="IPR003582">
    <property type="entry name" value="ShKT_dom"/>
</dbReference>
<keyword evidence="5" id="KW-1185">Reference proteome</keyword>
<dbReference type="OrthoDB" id="5874673at2759"/>
<proteinExistence type="predicted"/>
<evidence type="ECO:0000313" key="5">
    <source>
        <dbReference type="Proteomes" id="UP000005239"/>
    </source>
</evidence>
<dbReference type="EnsemblMetazoa" id="PPA02975.1">
    <property type="protein sequence ID" value="PPA02975.1"/>
    <property type="gene ID" value="WBGene00092529"/>
</dbReference>
<dbReference type="PROSITE" id="PS51670">
    <property type="entry name" value="SHKT"/>
    <property type="match status" value="1"/>
</dbReference>
<reference evidence="5" key="1">
    <citation type="journal article" date="2008" name="Nat. Genet.">
        <title>The Pristionchus pacificus genome provides a unique perspective on nematode lifestyle and parasitism.</title>
        <authorList>
            <person name="Dieterich C."/>
            <person name="Clifton S.W."/>
            <person name="Schuster L.N."/>
            <person name="Chinwalla A."/>
            <person name="Delehaunty K."/>
            <person name="Dinkelacker I."/>
            <person name="Fulton L."/>
            <person name="Fulton R."/>
            <person name="Godfrey J."/>
            <person name="Minx P."/>
            <person name="Mitreva M."/>
            <person name="Roeseler W."/>
            <person name="Tian H."/>
            <person name="Witte H."/>
            <person name="Yang S.P."/>
            <person name="Wilson R.K."/>
            <person name="Sommer R.J."/>
        </authorList>
    </citation>
    <scope>NUCLEOTIDE SEQUENCE [LARGE SCALE GENOMIC DNA]</scope>
    <source>
        <strain evidence="5">PS312</strain>
    </source>
</reference>
<keyword evidence="3" id="KW-0732">Signal</keyword>
<evidence type="ECO:0000313" key="4">
    <source>
        <dbReference type="EnsemblMetazoa" id="PPA02975.1"/>
    </source>
</evidence>
<dbReference type="AlphaFoldDB" id="A0A2A6D3D7"/>
<dbReference type="PANTHER" id="PTHR46707:SF1">
    <property type="entry name" value="COEXPRESSED WITH POLYCYSTINS-RELATED"/>
    <property type="match status" value="1"/>
</dbReference>
<dbReference type="SMART" id="SM00254">
    <property type="entry name" value="ShKT"/>
    <property type="match status" value="1"/>
</dbReference>
<name>A0A2A6D3D7_PRIPA</name>
<dbReference type="Proteomes" id="UP000005239">
    <property type="component" value="Unassembled WGS sequence"/>
</dbReference>
<dbReference type="Gene3D" id="1.10.10.1940">
    <property type="match status" value="1"/>
</dbReference>
<feature type="signal peptide" evidence="3">
    <location>
        <begin position="1"/>
        <end position="19"/>
    </location>
</feature>
<dbReference type="Pfam" id="PF01549">
    <property type="entry name" value="ShK"/>
    <property type="match status" value="1"/>
</dbReference>
<sequence>MTSLIVAAVLLGLATHAAAQCSTTENVNCGNWVRNGFCNNMGYSLSQRQSNCGFSCGLCTAGGVPIVSGGCTADANKNCAKWATKAEFAAKKMMYCCKTCAGSGTAAPGGATGGSTTTTAATTTTTVP</sequence>
<feature type="chain" id="PRO_5043501094" evidence="3">
    <location>
        <begin position="20"/>
        <end position="128"/>
    </location>
</feature>
<accession>A0A2A6D3D7</accession>
<gene>
    <name evidence="4" type="primary">WBGene00092529</name>
</gene>
<accession>A0A8R1Y527</accession>
<feature type="region of interest" description="Disordered" evidence="2">
    <location>
        <begin position="107"/>
        <end position="128"/>
    </location>
</feature>
<protein>
    <submittedName>
        <fullName evidence="4">ShK domain-containing protein</fullName>
    </submittedName>
</protein>
<evidence type="ECO:0000256" key="3">
    <source>
        <dbReference type="SAM" id="SignalP"/>
    </source>
</evidence>